<proteinExistence type="predicted"/>
<evidence type="ECO:0000313" key="2">
    <source>
        <dbReference type="Proteomes" id="UP000026902"/>
    </source>
</evidence>
<accession>A0A024AZG9</accession>
<evidence type="ECO:0000313" key="1">
    <source>
        <dbReference type="EMBL" id="AHZ09719.1"/>
    </source>
</evidence>
<name>A0A024AZG9_9CAUD</name>
<sequence>MSIKDNTKIKDAIMLLIDVRTVLTEGWQNGELTHKESDELRDEAGAMAMKLKEIQTREMRQQNK</sequence>
<dbReference type="Proteomes" id="UP000026902">
    <property type="component" value="Segment"/>
</dbReference>
<dbReference type="EMBL" id="KJ489397">
    <property type="protein sequence ID" value="AHZ09719.1"/>
    <property type="molecule type" value="Genomic_DNA"/>
</dbReference>
<organism evidence="1 2">
    <name type="scientific">Bacillus phage CAM003</name>
    <dbReference type="NCBI Taxonomy" id="1486657"/>
    <lineage>
        <taxon>Viruses</taxon>
        <taxon>Duplodnaviria</taxon>
        <taxon>Heunggongvirae</taxon>
        <taxon>Uroviricota</taxon>
        <taxon>Caudoviricetes</taxon>
        <taxon>Herelleviridae</taxon>
        <taxon>Bastillevirinae</taxon>
        <taxon>Bastillevirus</taxon>
        <taxon>Bastillevirus CAM003</taxon>
    </lineage>
</organism>
<keyword evidence="2" id="KW-1185">Reference proteome</keyword>
<dbReference type="GeneID" id="19526585"/>
<dbReference type="RefSeq" id="YP_009037185.1">
    <property type="nucleotide sequence ID" value="NC_024216.1"/>
</dbReference>
<protein>
    <submittedName>
        <fullName evidence="1">Uncharacterized protein</fullName>
    </submittedName>
</protein>
<dbReference type="KEGG" id="vg:19526585"/>
<reference evidence="2" key="1">
    <citation type="submission" date="2014-09" db="EMBL/GenBank/DDBJ databases">
        <authorList>
            <person name="Sauder A.B."/>
            <person name="McKenzie Q.R."/>
            <person name="Temple L.M."/>
            <person name="Alexis B.K."/>
            <person name="Al-Atrache Z."/>
            <person name="Lewis L.O."/>
            <person name="Loesser-Casey K.E."/>
            <person name="Mitchell K.J."/>
        </authorList>
    </citation>
    <scope>NUCLEOTIDE SEQUENCE [LARGE SCALE GENOMIC DNA]</scope>
</reference>